<sequence length="97" mass="10133">MPATANTRHAVSRSTGATTWTRKEGEVWTTDCLNHGATTTAPNRGAAWKNGSTPAQFCPKCKAIAAGKADKLADGLLDLPTPTVKKAAPKRTAKKAS</sequence>
<dbReference type="RefSeq" id="WP_224124121.1">
    <property type="nucleotide sequence ID" value="NZ_JAIQZJ010000009.1"/>
</dbReference>
<organism evidence="2 3">
    <name type="scientific">Nocardioides mangrovi</name>
    <dbReference type="NCBI Taxonomy" id="2874580"/>
    <lineage>
        <taxon>Bacteria</taxon>
        <taxon>Bacillati</taxon>
        <taxon>Actinomycetota</taxon>
        <taxon>Actinomycetes</taxon>
        <taxon>Propionibacteriales</taxon>
        <taxon>Nocardioidaceae</taxon>
        <taxon>Nocardioides</taxon>
    </lineage>
</organism>
<comment type="caution">
    <text evidence="2">The sequence shown here is derived from an EMBL/GenBank/DDBJ whole genome shotgun (WGS) entry which is preliminary data.</text>
</comment>
<reference evidence="2 3" key="1">
    <citation type="submission" date="2021-09" db="EMBL/GenBank/DDBJ databases">
        <title>Whole genome sequence of Nocardioides sp. GBK3QG-3.</title>
        <authorList>
            <person name="Tuo L."/>
        </authorList>
    </citation>
    <scope>NUCLEOTIDE SEQUENCE [LARGE SCALE GENOMIC DNA]</scope>
    <source>
        <strain evidence="2 3">GBK3QG-3</strain>
    </source>
</reference>
<evidence type="ECO:0000313" key="2">
    <source>
        <dbReference type="EMBL" id="MBZ5739761.1"/>
    </source>
</evidence>
<dbReference type="EMBL" id="JAIQZJ010000009">
    <property type="protein sequence ID" value="MBZ5739761.1"/>
    <property type="molecule type" value="Genomic_DNA"/>
</dbReference>
<protein>
    <recommendedName>
        <fullName evidence="4">DUF3039 domain-containing protein</fullName>
    </recommendedName>
</protein>
<gene>
    <name evidence="2" type="ORF">K8U61_16420</name>
</gene>
<dbReference type="Proteomes" id="UP000780875">
    <property type="component" value="Unassembled WGS sequence"/>
</dbReference>
<name>A0ABS7UGF6_9ACTN</name>
<keyword evidence="3" id="KW-1185">Reference proteome</keyword>
<feature type="region of interest" description="Disordered" evidence="1">
    <location>
        <begin position="1"/>
        <end position="22"/>
    </location>
</feature>
<feature type="compositionally biased region" description="Polar residues" evidence="1">
    <location>
        <begin position="1"/>
        <end position="20"/>
    </location>
</feature>
<accession>A0ABS7UGF6</accession>
<evidence type="ECO:0000256" key="1">
    <source>
        <dbReference type="SAM" id="MobiDB-lite"/>
    </source>
</evidence>
<evidence type="ECO:0008006" key="4">
    <source>
        <dbReference type="Google" id="ProtNLM"/>
    </source>
</evidence>
<proteinExistence type="predicted"/>
<evidence type="ECO:0000313" key="3">
    <source>
        <dbReference type="Proteomes" id="UP000780875"/>
    </source>
</evidence>